<dbReference type="Pfam" id="PF00098">
    <property type="entry name" value="zf-CCHC"/>
    <property type="match status" value="1"/>
</dbReference>
<reference evidence="4" key="1">
    <citation type="journal article" date="2017" name="Genome Biol.">
        <title>Comparative genomics reveals high biological diversity and specific adaptations in the industrially and medically important fungal genus Aspergillus.</title>
        <authorList>
            <person name="de Vries R.P."/>
            <person name="Riley R."/>
            <person name="Wiebenga A."/>
            <person name="Aguilar-Osorio G."/>
            <person name="Amillis S."/>
            <person name="Uchima C.A."/>
            <person name="Anderluh G."/>
            <person name="Asadollahi M."/>
            <person name="Askin M."/>
            <person name="Barry K."/>
            <person name="Battaglia E."/>
            <person name="Bayram O."/>
            <person name="Benocci T."/>
            <person name="Braus-Stromeyer S.A."/>
            <person name="Caldana C."/>
            <person name="Canovas D."/>
            <person name="Cerqueira G.C."/>
            <person name="Chen F."/>
            <person name="Chen W."/>
            <person name="Choi C."/>
            <person name="Clum A."/>
            <person name="Dos Santos R.A."/>
            <person name="Damasio A.R."/>
            <person name="Diallinas G."/>
            <person name="Emri T."/>
            <person name="Fekete E."/>
            <person name="Flipphi M."/>
            <person name="Freyberg S."/>
            <person name="Gallo A."/>
            <person name="Gournas C."/>
            <person name="Habgood R."/>
            <person name="Hainaut M."/>
            <person name="Harispe M.L."/>
            <person name="Henrissat B."/>
            <person name="Hilden K.S."/>
            <person name="Hope R."/>
            <person name="Hossain A."/>
            <person name="Karabika E."/>
            <person name="Karaffa L."/>
            <person name="Karanyi Z."/>
            <person name="Krasevec N."/>
            <person name="Kuo A."/>
            <person name="Kusch H."/>
            <person name="LaButti K."/>
            <person name="Lagendijk E.L."/>
            <person name="Lapidus A."/>
            <person name="Levasseur A."/>
            <person name="Lindquist E."/>
            <person name="Lipzen A."/>
            <person name="Logrieco A.F."/>
            <person name="MacCabe A."/>
            <person name="Maekelae M.R."/>
            <person name="Malavazi I."/>
            <person name="Melin P."/>
            <person name="Meyer V."/>
            <person name="Mielnichuk N."/>
            <person name="Miskei M."/>
            <person name="Molnar A.P."/>
            <person name="Mule G."/>
            <person name="Ngan C.Y."/>
            <person name="Orejas M."/>
            <person name="Orosz E."/>
            <person name="Ouedraogo J.P."/>
            <person name="Overkamp K.M."/>
            <person name="Park H.-S."/>
            <person name="Perrone G."/>
            <person name="Piumi F."/>
            <person name="Punt P.J."/>
            <person name="Ram A.F."/>
            <person name="Ramon A."/>
            <person name="Rauscher S."/>
            <person name="Record E."/>
            <person name="Riano-Pachon D.M."/>
            <person name="Robert V."/>
            <person name="Roehrig J."/>
            <person name="Ruller R."/>
            <person name="Salamov A."/>
            <person name="Salih N.S."/>
            <person name="Samson R.A."/>
            <person name="Sandor E."/>
            <person name="Sanguinetti M."/>
            <person name="Schuetze T."/>
            <person name="Sepcic K."/>
            <person name="Shelest E."/>
            <person name="Sherlock G."/>
            <person name="Sophianopoulou V."/>
            <person name="Squina F.M."/>
            <person name="Sun H."/>
            <person name="Susca A."/>
            <person name="Todd R.B."/>
            <person name="Tsang A."/>
            <person name="Unkles S.E."/>
            <person name="van de Wiele N."/>
            <person name="van Rossen-Uffink D."/>
            <person name="Oliveira J.V."/>
            <person name="Vesth T.C."/>
            <person name="Visser J."/>
            <person name="Yu J.-H."/>
            <person name="Zhou M."/>
            <person name="Andersen M.R."/>
            <person name="Archer D.B."/>
            <person name="Baker S.E."/>
            <person name="Benoit I."/>
            <person name="Brakhage A.A."/>
            <person name="Braus G.H."/>
            <person name="Fischer R."/>
            <person name="Frisvad J.C."/>
            <person name="Goldman G.H."/>
            <person name="Houbraken J."/>
            <person name="Oakley B."/>
            <person name="Pocsi I."/>
            <person name="Scazzocchio C."/>
            <person name="Seiboth B."/>
            <person name="vanKuyk P.A."/>
            <person name="Wortman J."/>
            <person name="Dyer P.S."/>
            <person name="Grigoriev I.V."/>
        </authorList>
    </citation>
    <scope>NUCLEOTIDE SEQUENCE [LARGE SCALE GENOMIC DNA]</scope>
    <source>
        <strain evidence="4">CBS 516.65</strain>
    </source>
</reference>
<dbReference type="EMBL" id="KV878966">
    <property type="protein sequence ID" value="OJJ78407.1"/>
    <property type="molecule type" value="Genomic_DNA"/>
</dbReference>
<evidence type="ECO:0000259" key="2">
    <source>
        <dbReference type="PROSITE" id="PS50158"/>
    </source>
</evidence>
<dbReference type="RefSeq" id="XP_022395105.1">
    <property type="nucleotide sequence ID" value="XM_022541681.1"/>
</dbReference>
<dbReference type="OrthoDB" id="8026949at2759"/>
<dbReference type="Gene3D" id="4.10.60.10">
    <property type="entry name" value="Zinc finger, CCHC-type"/>
    <property type="match status" value="1"/>
</dbReference>
<dbReference type="VEuPathDB" id="FungiDB:ASPGLDRAFT_1393985"/>
<dbReference type="SMART" id="SM00343">
    <property type="entry name" value="ZnF_C2HC"/>
    <property type="match status" value="1"/>
</dbReference>
<accession>A0A1L9V3A4</accession>
<dbReference type="SUPFAM" id="SSF57756">
    <property type="entry name" value="Retrovirus zinc finger-like domains"/>
    <property type="match status" value="1"/>
</dbReference>
<keyword evidence="1" id="KW-0479">Metal-binding</keyword>
<evidence type="ECO:0000256" key="1">
    <source>
        <dbReference type="PROSITE-ProRule" id="PRU00047"/>
    </source>
</evidence>
<dbReference type="Proteomes" id="UP000184300">
    <property type="component" value="Unassembled WGS sequence"/>
</dbReference>
<sequence>MKEGRCFHCQERGHLARDCPTKSSTPELKEEKVSNLGLDGVDLGELDLSQLIGGKGFNVNSQVAYNGISIPDYSSRHWSKWVSLHGHPASDWTGKVLWNPNTTAQHSYRYKGIQQEDWLSNHPCHHLSLTH</sequence>
<dbReference type="GeneID" id="34457942"/>
<keyword evidence="1" id="KW-0862">Zinc</keyword>
<dbReference type="InterPro" id="IPR001878">
    <property type="entry name" value="Znf_CCHC"/>
</dbReference>
<organism evidence="3 4">
    <name type="scientific">Aspergillus glaucus CBS 516.65</name>
    <dbReference type="NCBI Taxonomy" id="1160497"/>
    <lineage>
        <taxon>Eukaryota</taxon>
        <taxon>Fungi</taxon>
        <taxon>Dikarya</taxon>
        <taxon>Ascomycota</taxon>
        <taxon>Pezizomycotina</taxon>
        <taxon>Eurotiomycetes</taxon>
        <taxon>Eurotiomycetidae</taxon>
        <taxon>Eurotiales</taxon>
        <taxon>Aspergillaceae</taxon>
        <taxon>Aspergillus</taxon>
        <taxon>Aspergillus subgen. Aspergillus</taxon>
    </lineage>
</organism>
<dbReference type="PROSITE" id="PS50158">
    <property type="entry name" value="ZF_CCHC"/>
    <property type="match status" value="1"/>
</dbReference>
<feature type="domain" description="CCHC-type" evidence="2">
    <location>
        <begin position="5"/>
        <end position="20"/>
    </location>
</feature>
<gene>
    <name evidence="3" type="ORF">ASPGLDRAFT_1393985</name>
</gene>
<keyword evidence="1" id="KW-0863">Zinc-finger</keyword>
<proteinExistence type="predicted"/>
<dbReference type="InterPro" id="IPR036875">
    <property type="entry name" value="Znf_CCHC_sf"/>
</dbReference>
<name>A0A1L9V3A4_ASPGL</name>
<keyword evidence="4" id="KW-1185">Reference proteome</keyword>
<dbReference type="AlphaFoldDB" id="A0A1L9V3A4"/>
<dbReference type="GO" id="GO:0003676">
    <property type="term" value="F:nucleic acid binding"/>
    <property type="evidence" value="ECO:0007669"/>
    <property type="project" value="InterPro"/>
</dbReference>
<evidence type="ECO:0000313" key="3">
    <source>
        <dbReference type="EMBL" id="OJJ78407.1"/>
    </source>
</evidence>
<evidence type="ECO:0000313" key="4">
    <source>
        <dbReference type="Proteomes" id="UP000184300"/>
    </source>
</evidence>
<protein>
    <recommendedName>
        <fullName evidence="2">CCHC-type domain-containing protein</fullName>
    </recommendedName>
</protein>
<dbReference type="GO" id="GO:0008270">
    <property type="term" value="F:zinc ion binding"/>
    <property type="evidence" value="ECO:0007669"/>
    <property type="project" value="UniProtKB-KW"/>
</dbReference>